<organism evidence="3 4">
    <name type="scientific">Basidiobolus meristosporus CBS 931.73</name>
    <dbReference type="NCBI Taxonomy" id="1314790"/>
    <lineage>
        <taxon>Eukaryota</taxon>
        <taxon>Fungi</taxon>
        <taxon>Fungi incertae sedis</taxon>
        <taxon>Zoopagomycota</taxon>
        <taxon>Entomophthoromycotina</taxon>
        <taxon>Basidiobolomycetes</taxon>
        <taxon>Basidiobolales</taxon>
        <taxon>Basidiobolaceae</taxon>
        <taxon>Basidiobolus</taxon>
    </lineage>
</organism>
<protein>
    <submittedName>
        <fullName evidence="3">Uncharacterized protein</fullName>
    </submittedName>
</protein>
<sequence>MQLSFLLLVSATPLGDSQDTSVPTQEYQPSIEEGDDSEMGEPMQTSETSGEQTGFSGLHGFDISNLQPSQALLDNINGHSSSKANALSYSNQFDQGQVVDQALYQPKQQQPQIIITQPA</sequence>
<accession>A0A1Y1WXK9</accession>
<dbReference type="Proteomes" id="UP000193498">
    <property type="component" value="Unassembled WGS sequence"/>
</dbReference>
<comment type="caution">
    <text evidence="3">The sequence shown here is derived from an EMBL/GenBank/DDBJ whole genome shotgun (WGS) entry which is preliminary data.</text>
</comment>
<evidence type="ECO:0000313" key="3">
    <source>
        <dbReference type="EMBL" id="ORX78058.1"/>
    </source>
</evidence>
<feature type="region of interest" description="Disordered" evidence="1">
    <location>
        <begin position="14"/>
        <end position="62"/>
    </location>
</feature>
<dbReference type="EMBL" id="MCFE01000847">
    <property type="protein sequence ID" value="ORX78058.1"/>
    <property type="molecule type" value="Genomic_DNA"/>
</dbReference>
<reference evidence="3 4" key="1">
    <citation type="submission" date="2016-07" db="EMBL/GenBank/DDBJ databases">
        <title>Pervasive Adenine N6-methylation of Active Genes in Fungi.</title>
        <authorList>
            <consortium name="DOE Joint Genome Institute"/>
            <person name="Mondo S.J."/>
            <person name="Dannebaum R.O."/>
            <person name="Kuo R.C."/>
            <person name="Labutti K."/>
            <person name="Haridas S."/>
            <person name="Kuo A."/>
            <person name="Salamov A."/>
            <person name="Ahrendt S.R."/>
            <person name="Lipzen A."/>
            <person name="Sullivan W."/>
            <person name="Andreopoulos W.B."/>
            <person name="Clum A."/>
            <person name="Lindquist E."/>
            <person name="Daum C."/>
            <person name="Ramamoorthy G.K."/>
            <person name="Gryganskyi A."/>
            <person name="Culley D."/>
            <person name="Magnuson J.K."/>
            <person name="James T.Y."/>
            <person name="O'Malley M.A."/>
            <person name="Stajich J.E."/>
            <person name="Spatafora J.W."/>
            <person name="Visel A."/>
            <person name="Grigoriev I.V."/>
        </authorList>
    </citation>
    <scope>NUCLEOTIDE SEQUENCE [LARGE SCALE GENOMIC DNA]</scope>
    <source>
        <strain evidence="3 4">CBS 931.73</strain>
    </source>
</reference>
<feature type="compositionally biased region" description="Polar residues" evidence="1">
    <location>
        <begin position="15"/>
        <end position="28"/>
    </location>
</feature>
<keyword evidence="4" id="KW-1185">Reference proteome</keyword>
<proteinExistence type="predicted"/>
<feature type="signal peptide" evidence="2">
    <location>
        <begin position="1"/>
        <end position="17"/>
    </location>
</feature>
<gene>
    <name evidence="3" type="ORF">K493DRAFT_363116</name>
</gene>
<feature type="chain" id="PRO_5012960106" evidence="2">
    <location>
        <begin position="18"/>
        <end position="119"/>
    </location>
</feature>
<feature type="compositionally biased region" description="Polar residues" evidence="1">
    <location>
        <begin position="43"/>
        <end position="55"/>
    </location>
</feature>
<keyword evidence="2" id="KW-0732">Signal</keyword>
<evidence type="ECO:0000256" key="2">
    <source>
        <dbReference type="SAM" id="SignalP"/>
    </source>
</evidence>
<evidence type="ECO:0000313" key="4">
    <source>
        <dbReference type="Proteomes" id="UP000193498"/>
    </source>
</evidence>
<dbReference type="AlphaFoldDB" id="A0A1Y1WXK9"/>
<dbReference type="InParanoid" id="A0A1Y1WXK9"/>
<name>A0A1Y1WXK9_9FUNG</name>
<evidence type="ECO:0000256" key="1">
    <source>
        <dbReference type="SAM" id="MobiDB-lite"/>
    </source>
</evidence>